<dbReference type="RefSeq" id="WP_170204341.1">
    <property type="nucleotide sequence ID" value="NZ_CP051685.1"/>
</dbReference>
<dbReference type="KEGG" id="mfy:HH212_21370"/>
<feature type="chain" id="PRO_5030716511" description="DUF3224 domain-containing protein" evidence="1">
    <location>
        <begin position="24"/>
        <end position="164"/>
    </location>
</feature>
<reference evidence="2 3" key="1">
    <citation type="submission" date="2020-04" db="EMBL/GenBank/DDBJ databases">
        <title>Genome sequencing of novel species.</title>
        <authorList>
            <person name="Heo J."/>
            <person name="Kim S.-J."/>
            <person name="Kim J.-S."/>
            <person name="Hong S.-B."/>
            <person name="Kwon S.-W."/>
        </authorList>
    </citation>
    <scope>NUCLEOTIDE SEQUENCE [LARGE SCALE GENOMIC DNA]</scope>
    <source>
        <strain evidence="2 3">GN2-R2</strain>
    </source>
</reference>
<dbReference type="EMBL" id="CP051685">
    <property type="protein sequence ID" value="QJE02254.1"/>
    <property type="molecule type" value="Genomic_DNA"/>
</dbReference>
<accession>A0A7Z2VZU5</accession>
<evidence type="ECO:0000256" key="1">
    <source>
        <dbReference type="SAM" id="SignalP"/>
    </source>
</evidence>
<feature type="signal peptide" evidence="1">
    <location>
        <begin position="1"/>
        <end position="23"/>
    </location>
</feature>
<name>A0A7Z2VZU5_9BURK</name>
<keyword evidence="1" id="KW-0732">Signal</keyword>
<proteinExistence type="predicted"/>
<dbReference type="Proteomes" id="UP000502415">
    <property type="component" value="Chromosome"/>
</dbReference>
<gene>
    <name evidence="2" type="ORF">HH212_21370</name>
</gene>
<keyword evidence="3" id="KW-1185">Reference proteome</keyword>
<evidence type="ECO:0008006" key="4">
    <source>
        <dbReference type="Google" id="ProtNLM"/>
    </source>
</evidence>
<evidence type="ECO:0000313" key="3">
    <source>
        <dbReference type="Proteomes" id="UP000502415"/>
    </source>
</evidence>
<dbReference type="AlphaFoldDB" id="A0A7Z2VZU5"/>
<sequence length="164" mass="16778">MFKSALRIATASVLMTAAMGASAGNSNTEDLEISGVFQEVVTPSLLCPSKTAGNLAGYGESEELGGRVVFLSSDCFAQNGATFTFSNGRFLITTMTGELLFANYSGQAIPTGQGTQAAFNGATFQITGGTGRYAKASGGGNITGTEDLVTAKGTIKLSGKITYK</sequence>
<organism evidence="2 3">
    <name type="scientific">Massilia forsythiae</name>
    <dbReference type="NCBI Taxonomy" id="2728020"/>
    <lineage>
        <taxon>Bacteria</taxon>
        <taxon>Pseudomonadati</taxon>
        <taxon>Pseudomonadota</taxon>
        <taxon>Betaproteobacteria</taxon>
        <taxon>Burkholderiales</taxon>
        <taxon>Oxalobacteraceae</taxon>
        <taxon>Telluria group</taxon>
        <taxon>Massilia</taxon>
    </lineage>
</organism>
<protein>
    <recommendedName>
        <fullName evidence="4">DUF3224 domain-containing protein</fullName>
    </recommendedName>
</protein>
<evidence type="ECO:0000313" key="2">
    <source>
        <dbReference type="EMBL" id="QJE02254.1"/>
    </source>
</evidence>